<protein>
    <submittedName>
        <fullName evidence="1">Uncharacterized protein</fullName>
    </submittedName>
</protein>
<dbReference type="AlphaFoldDB" id="X1DQH1"/>
<feature type="non-terminal residue" evidence="1">
    <location>
        <position position="71"/>
    </location>
</feature>
<comment type="caution">
    <text evidence="1">The sequence shown here is derived from an EMBL/GenBank/DDBJ whole genome shotgun (WGS) entry which is preliminary data.</text>
</comment>
<sequence length="71" mass="8480">MSKTTKGKKYATIETRPVDRQRLKWLYTQTDLDSWLTKAEEIEEVTEHAYLDLMKEVNPYHGSRELKEFTT</sequence>
<name>X1DQH1_9ZZZZ</name>
<dbReference type="EMBL" id="BART01037729">
    <property type="protein sequence ID" value="GAH10460.1"/>
    <property type="molecule type" value="Genomic_DNA"/>
</dbReference>
<gene>
    <name evidence="1" type="ORF">S01H4_62973</name>
</gene>
<organism evidence="1">
    <name type="scientific">marine sediment metagenome</name>
    <dbReference type="NCBI Taxonomy" id="412755"/>
    <lineage>
        <taxon>unclassified sequences</taxon>
        <taxon>metagenomes</taxon>
        <taxon>ecological metagenomes</taxon>
    </lineage>
</organism>
<evidence type="ECO:0000313" key="1">
    <source>
        <dbReference type="EMBL" id="GAH10460.1"/>
    </source>
</evidence>
<proteinExistence type="predicted"/>
<accession>X1DQH1</accession>
<reference evidence="1" key="1">
    <citation type="journal article" date="2014" name="Front. Microbiol.">
        <title>High frequency of phylogenetically diverse reductive dehalogenase-homologous genes in deep subseafloor sedimentary metagenomes.</title>
        <authorList>
            <person name="Kawai M."/>
            <person name="Futagami T."/>
            <person name="Toyoda A."/>
            <person name="Takaki Y."/>
            <person name="Nishi S."/>
            <person name="Hori S."/>
            <person name="Arai W."/>
            <person name="Tsubouchi T."/>
            <person name="Morono Y."/>
            <person name="Uchiyama I."/>
            <person name="Ito T."/>
            <person name="Fujiyama A."/>
            <person name="Inagaki F."/>
            <person name="Takami H."/>
        </authorList>
    </citation>
    <scope>NUCLEOTIDE SEQUENCE</scope>
    <source>
        <strain evidence="1">Expedition CK06-06</strain>
    </source>
</reference>